<dbReference type="Pfam" id="PF00581">
    <property type="entry name" value="Rhodanese"/>
    <property type="match status" value="1"/>
</dbReference>
<evidence type="ECO:0000256" key="9">
    <source>
        <dbReference type="ARBA" id="ARBA00023273"/>
    </source>
</evidence>
<evidence type="ECO:0000256" key="1">
    <source>
        <dbReference type="ARBA" id="ARBA00004120"/>
    </source>
</evidence>
<reference evidence="12 13" key="1">
    <citation type="journal article" date="2018" name="Cell">
        <title>The Chara Genome: Secondary Complexity and Implications for Plant Terrestrialization.</title>
        <authorList>
            <person name="Nishiyama T."/>
            <person name="Sakayama H."/>
            <person name="Vries J.D."/>
            <person name="Buschmann H."/>
            <person name="Saint-Marcoux D."/>
            <person name="Ullrich K.K."/>
            <person name="Haas F.B."/>
            <person name="Vanderstraeten L."/>
            <person name="Becker D."/>
            <person name="Lang D."/>
            <person name="Vosolsobe S."/>
            <person name="Rombauts S."/>
            <person name="Wilhelmsson P.K.I."/>
            <person name="Janitza P."/>
            <person name="Kern R."/>
            <person name="Heyl A."/>
            <person name="Rumpler F."/>
            <person name="Villalobos L.I.A.C."/>
            <person name="Clay J.M."/>
            <person name="Skokan R."/>
            <person name="Toyoda A."/>
            <person name="Suzuki Y."/>
            <person name="Kagoshima H."/>
            <person name="Schijlen E."/>
            <person name="Tajeshwar N."/>
            <person name="Catarino B."/>
            <person name="Hetherington A.J."/>
            <person name="Saltykova A."/>
            <person name="Bonnot C."/>
            <person name="Breuninger H."/>
            <person name="Symeonidi A."/>
            <person name="Radhakrishnan G.V."/>
            <person name="Van Nieuwerburgh F."/>
            <person name="Deforce D."/>
            <person name="Chang C."/>
            <person name="Karol K.G."/>
            <person name="Hedrich R."/>
            <person name="Ulvskov P."/>
            <person name="Glockner G."/>
            <person name="Delwiche C.F."/>
            <person name="Petrasek J."/>
            <person name="Van de Peer Y."/>
            <person name="Friml J."/>
            <person name="Beilby M."/>
            <person name="Dolan L."/>
            <person name="Kohara Y."/>
            <person name="Sugano S."/>
            <person name="Fujiyama A."/>
            <person name="Delaux P.-M."/>
            <person name="Quint M."/>
            <person name="TheiBen G."/>
            <person name="Hagemann M."/>
            <person name="Harholt J."/>
            <person name="Dunand C."/>
            <person name="Zachgo S."/>
            <person name="Langdale J."/>
            <person name="Maumus F."/>
            <person name="Straeten D.V.D."/>
            <person name="Gould S.B."/>
            <person name="Rensing S.A."/>
        </authorList>
    </citation>
    <scope>NUCLEOTIDE SEQUENCE [LARGE SCALE GENOMIC DNA]</scope>
    <source>
        <strain evidence="12 13">S276</strain>
    </source>
</reference>
<name>A0A388MAP4_CHABU</name>
<keyword evidence="7" id="KW-0969">Cilium</keyword>
<keyword evidence="3" id="KW-0813">Transport</keyword>
<evidence type="ECO:0000256" key="10">
    <source>
        <dbReference type="ARBA" id="ARBA00038465"/>
    </source>
</evidence>
<proteinExistence type="inferred from homology"/>
<organism evidence="12 13">
    <name type="scientific">Chara braunii</name>
    <name type="common">Braun's stonewort</name>
    <dbReference type="NCBI Taxonomy" id="69332"/>
    <lineage>
        <taxon>Eukaryota</taxon>
        <taxon>Viridiplantae</taxon>
        <taxon>Streptophyta</taxon>
        <taxon>Charophyceae</taxon>
        <taxon>Charales</taxon>
        <taxon>Characeae</taxon>
        <taxon>Chara</taxon>
    </lineage>
</organism>
<keyword evidence="6" id="KW-0653">Protein transport</keyword>
<dbReference type="Gene3D" id="3.40.250.10">
    <property type="entry name" value="Rhodanese-like domain"/>
    <property type="match status" value="1"/>
</dbReference>
<evidence type="ECO:0000256" key="7">
    <source>
        <dbReference type="ARBA" id="ARBA00023069"/>
    </source>
</evidence>
<keyword evidence="9" id="KW-0966">Cell projection</keyword>
<dbReference type="EMBL" id="BFEA01000922">
    <property type="protein sequence ID" value="GBG91585.1"/>
    <property type="molecule type" value="Genomic_DNA"/>
</dbReference>
<comment type="subcellular location">
    <subcellularLocation>
        <location evidence="1">Cytoplasm</location>
        <location evidence="1">Cytoskeleton</location>
        <location evidence="1">Cilium basal body</location>
    </subcellularLocation>
    <subcellularLocation>
        <location evidence="2">Cytoplasm</location>
        <location evidence="2">Cytoskeleton</location>
        <location evidence="2">Microtubule organizing center</location>
        <location evidence="2">Centrosome</location>
    </subcellularLocation>
</comment>
<sequence length="157" mass="18064">MIRPIGGHVQLKPPPKNPRYRRVKATIDSGCNVLKVQDKVDEMKNNVRFRREEYFQRLKPAGLLKLMEEGQVDFLLLDVRDGESFKRYHMKGAVSYPAPTLTRTLNPFSMQILNYVNKDPDKIIIIYDDDERIAVNAGNLFFEKGVDNIHMLSGGEV</sequence>
<dbReference type="GO" id="GO:0060271">
    <property type="term" value="P:cilium assembly"/>
    <property type="evidence" value="ECO:0007669"/>
    <property type="project" value="TreeGrafter"/>
</dbReference>
<keyword evidence="8" id="KW-0206">Cytoskeleton</keyword>
<dbReference type="InterPro" id="IPR051889">
    <property type="entry name" value="CEP41"/>
</dbReference>
<feature type="domain" description="Rhodanese" evidence="11">
    <location>
        <begin position="70"/>
        <end position="155"/>
    </location>
</feature>
<evidence type="ECO:0000256" key="3">
    <source>
        <dbReference type="ARBA" id="ARBA00022448"/>
    </source>
</evidence>
<dbReference type="InterPro" id="IPR001763">
    <property type="entry name" value="Rhodanese-like_dom"/>
</dbReference>
<dbReference type="GO" id="GO:0036064">
    <property type="term" value="C:ciliary basal body"/>
    <property type="evidence" value="ECO:0007669"/>
    <property type="project" value="TreeGrafter"/>
</dbReference>
<keyword evidence="4" id="KW-0963">Cytoplasm</keyword>
<dbReference type="Proteomes" id="UP000265515">
    <property type="component" value="Unassembled WGS sequence"/>
</dbReference>
<dbReference type="AlphaFoldDB" id="A0A388MAP4"/>
<evidence type="ECO:0000313" key="13">
    <source>
        <dbReference type="Proteomes" id="UP000265515"/>
    </source>
</evidence>
<dbReference type="PANTHER" id="PTHR44390">
    <property type="entry name" value="CENTROSOMAL PROTEIN OF 41 KDA"/>
    <property type="match status" value="1"/>
</dbReference>
<dbReference type="PROSITE" id="PS50206">
    <property type="entry name" value="RHODANESE_3"/>
    <property type="match status" value="1"/>
</dbReference>
<keyword evidence="13" id="KW-1185">Reference proteome</keyword>
<protein>
    <recommendedName>
        <fullName evidence="11">Rhodanese domain-containing protein</fullName>
    </recommendedName>
</protein>
<keyword evidence="5" id="KW-0970">Cilium biogenesis/degradation</keyword>
<gene>
    <name evidence="12" type="ORF">CBR_g52621</name>
</gene>
<evidence type="ECO:0000256" key="4">
    <source>
        <dbReference type="ARBA" id="ARBA00022490"/>
    </source>
</evidence>
<evidence type="ECO:0000259" key="11">
    <source>
        <dbReference type="PROSITE" id="PS50206"/>
    </source>
</evidence>
<evidence type="ECO:0000256" key="6">
    <source>
        <dbReference type="ARBA" id="ARBA00022927"/>
    </source>
</evidence>
<dbReference type="Gramene" id="GBG91585">
    <property type="protein sequence ID" value="GBG91585"/>
    <property type="gene ID" value="CBR_g52621"/>
</dbReference>
<comment type="similarity">
    <text evidence="10">Belongs to the CEP41 family.</text>
</comment>
<evidence type="ECO:0000256" key="5">
    <source>
        <dbReference type="ARBA" id="ARBA00022794"/>
    </source>
</evidence>
<accession>A0A388MAP4</accession>
<comment type="caution">
    <text evidence="12">The sequence shown here is derived from an EMBL/GenBank/DDBJ whole genome shotgun (WGS) entry which is preliminary data.</text>
</comment>
<dbReference type="InterPro" id="IPR036873">
    <property type="entry name" value="Rhodanese-like_dom_sf"/>
</dbReference>
<evidence type="ECO:0000256" key="2">
    <source>
        <dbReference type="ARBA" id="ARBA00004300"/>
    </source>
</evidence>
<dbReference type="GO" id="GO:0015031">
    <property type="term" value="P:protein transport"/>
    <property type="evidence" value="ECO:0007669"/>
    <property type="project" value="UniProtKB-KW"/>
</dbReference>
<evidence type="ECO:0000256" key="8">
    <source>
        <dbReference type="ARBA" id="ARBA00023212"/>
    </source>
</evidence>
<dbReference type="SUPFAM" id="SSF52821">
    <property type="entry name" value="Rhodanese/Cell cycle control phosphatase"/>
    <property type="match status" value="1"/>
</dbReference>
<dbReference type="STRING" id="69332.A0A388MAP4"/>
<dbReference type="OrthoDB" id="70250at2759"/>
<dbReference type="PANTHER" id="PTHR44390:SF1">
    <property type="entry name" value="CENTROSOMAL PROTEIN OF 41 KDA"/>
    <property type="match status" value="1"/>
</dbReference>
<evidence type="ECO:0000313" key="12">
    <source>
        <dbReference type="EMBL" id="GBG91585.1"/>
    </source>
</evidence>